<evidence type="ECO:0000256" key="1">
    <source>
        <dbReference type="SAM" id="MobiDB-lite"/>
    </source>
</evidence>
<feature type="compositionally biased region" description="Basic and acidic residues" evidence="1">
    <location>
        <begin position="1"/>
        <end position="10"/>
    </location>
</feature>
<name>A0A8S1GPC4_9PELO</name>
<gene>
    <name evidence="2" type="ORF">CAUJ_LOCUS1394</name>
</gene>
<sequence length="77" mass="8628">MHRGRPDAEAAAHAGQRRRRKCEMASAAQPPPHVSSFCVCSSLPHPRKFRTLLCQLLLVFCCLPRPLLKLFPFCLAS</sequence>
<proteinExistence type="predicted"/>
<feature type="region of interest" description="Disordered" evidence="1">
    <location>
        <begin position="1"/>
        <end position="33"/>
    </location>
</feature>
<evidence type="ECO:0000313" key="3">
    <source>
        <dbReference type="Proteomes" id="UP000835052"/>
    </source>
</evidence>
<accession>A0A8S1GPC4</accession>
<protein>
    <submittedName>
        <fullName evidence="2">Uncharacterized protein</fullName>
    </submittedName>
</protein>
<dbReference type="EMBL" id="CAJGYM010000002">
    <property type="protein sequence ID" value="CAD6185475.1"/>
    <property type="molecule type" value="Genomic_DNA"/>
</dbReference>
<keyword evidence="3" id="KW-1185">Reference proteome</keyword>
<dbReference type="Proteomes" id="UP000835052">
    <property type="component" value="Unassembled WGS sequence"/>
</dbReference>
<dbReference type="AlphaFoldDB" id="A0A8S1GPC4"/>
<reference evidence="2" key="1">
    <citation type="submission" date="2020-10" db="EMBL/GenBank/DDBJ databases">
        <authorList>
            <person name="Kikuchi T."/>
        </authorList>
    </citation>
    <scope>NUCLEOTIDE SEQUENCE</scope>
    <source>
        <strain evidence="2">NKZ352</strain>
    </source>
</reference>
<organism evidence="2 3">
    <name type="scientific">Caenorhabditis auriculariae</name>
    <dbReference type="NCBI Taxonomy" id="2777116"/>
    <lineage>
        <taxon>Eukaryota</taxon>
        <taxon>Metazoa</taxon>
        <taxon>Ecdysozoa</taxon>
        <taxon>Nematoda</taxon>
        <taxon>Chromadorea</taxon>
        <taxon>Rhabditida</taxon>
        <taxon>Rhabditina</taxon>
        <taxon>Rhabditomorpha</taxon>
        <taxon>Rhabditoidea</taxon>
        <taxon>Rhabditidae</taxon>
        <taxon>Peloderinae</taxon>
        <taxon>Caenorhabditis</taxon>
    </lineage>
</organism>
<evidence type="ECO:0000313" key="2">
    <source>
        <dbReference type="EMBL" id="CAD6185475.1"/>
    </source>
</evidence>
<comment type="caution">
    <text evidence="2">The sequence shown here is derived from an EMBL/GenBank/DDBJ whole genome shotgun (WGS) entry which is preliminary data.</text>
</comment>